<organism evidence="1">
    <name type="scientific">Anopheles sinensis</name>
    <name type="common">Mosquito</name>
    <dbReference type="NCBI Taxonomy" id="74873"/>
    <lineage>
        <taxon>Eukaryota</taxon>
        <taxon>Metazoa</taxon>
        <taxon>Ecdysozoa</taxon>
        <taxon>Arthropoda</taxon>
        <taxon>Hexapoda</taxon>
        <taxon>Insecta</taxon>
        <taxon>Pterygota</taxon>
        <taxon>Neoptera</taxon>
        <taxon>Endopterygota</taxon>
        <taxon>Diptera</taxon>
        <taxon>Nematocera</taxon>
        <taxon>Culicoidea</taxon>
        <taxon>Culicidae</taxon>
        <taxon>Anophelinae</taxon>
        <taxon>Anopheles</taxon>
    </lineage>
</organism>
<dbReference type="VEuPathDB" id="VectorBase:ASIC014416"/>
<reference evidence="2" key="2">
    <citation type="submission" date="2020-05" db="UniProtKB">
        <authorList>
            <consortium name="EnsemblMetazoa"/>
        </authorList>
    </citation>
    <scope>IDENTIFICATION</scope>
</reference>
<gene>
    <name evidence="1" type="ORF">ZHAS_00014416</name>
</gene>
<reference evidence="1 3" key="1">
    <citation type="journal article" date="2014" name="BMC Genomics">
        <title>Genome sequence of Anopheles sinensis provides insight into genetics basis of mosquito competence for malaria parasites.</title>
        <authorList>
            <person name="Zhou D."/>
            <person name="Zhang D."/>
            <person name="Ding G."/>
            <person name="Shi L."/>
            <person name="Hou Q."/>
            <person name="Ye Y."/>
            <person name="Xu Y."/>
            <person name="Zhou H."/>
            <person name="Xiong C."/>
            <person name="Li S."/>
            <person name="Yu J."/>
            <person name="Hong S."/>
            <person name="Yu X."/>
            <person name="Zou P."/>
            <person name="Chen C."/>
            <person name="Chang X."/>
            <person name="Wang W."/>
            <person name="Lv Y."/>
            <person name="Sun Y."/>
            <person name="Ma L."/>
            <person name="Shen B."/>
            <person name="Zhu C."/>
        </authorList>
    </citation>
    <scope>NUCLEOTIDE SEQUENCE [LARGE SCALE GENOMIC DNA]</scope>
</reference>
<dbReference type="VEuPathDB" id="VectorBase:ASIS013222"/>
<dbReference type="Proteomes" id="UP000030765">
    <property type="component" value="Unassembled WGS sequence"/>
</dbReference>
<dbReference type="EnsemblMetazoa" id="ASIC014416-RA">
    <property type="protein sequence ID" value="ASIC014416-PA"/>
    <property type="gene ID" value="ASIC014416"/>
</dbReference>
<evidence type="ECO:0000313" key="3">
    <source>
        <dbReference type="Proteomes" id="UP000030765"/>
    </source>
</evidence>
<dbReference type="AlphaFoldDB" id="A0A084W874"/>
<dbReference type="OMA" id="FANVDEY"/>
<protein>
    <submittedName>
        <fullName evidence="1 2">Uncharacterized protein</fullName>
    </submittedName>
</protein>
<accession>A0A084W874</accession>
<evidence type="ECO:0000313" key="2">
    <source>
        <dbReference type="EnsemblMetazoa" id="ASIC014416-PA"/>
    </source>
</evidence>
<sequence length="597" mass="64606">MSASSRFFLSLCSEKRIFATDTDAVRCGAISKTFAQEGSNRPFPVQKCTASGRPVTNVRRSAQLRGCYNRLVQSNGRIETVLDRRLLAGQRSAAALLPGNDERSRGVTGGGEALPFPDFGIPGPVANSAKVQSIANFIKTDFANVDEYGVDLTSDFKDLATIRDIMYSISQEVATAGEAIGTAFAALATSTGPSIDTVFGTATSAITSMEALLSQSFTDEFATLEAIIGTYVTTEFRDSFGEMGIALANLRLALGRLKPGIEQAKVASKNSATIAPAIINKYVTPKMIQDVQDTLQRTRSNIQVITYTVTNTLGKLEIADDFIIEITDKVATDITEVETEFENYSTTTLTAVGESSDGAAAALQAGYATETDAIALIQSELDASTDFTDNFAPELTKVDDVLGTQALAALTLDITDAVTAYLDLVGAVDDDVSAFFSDEGCQPVLALVHVLIDNGYYATFCFEKYSPFAFNMFADFVDLVGDCYANELVKFDYLYEAVDPLVQLILFDVEDLAEALTTCVGYPDSSHCFSMIAPLYDKLFALTTAKRDYLKELFMHETDSSVQRFSACYHAQKFSIRQIMHELLANIDACETDGSMA</sequence>
<name>A0A084W874_ANOSI</name>
<keyword evidence="3" id="KW-1185">Reference proteome</keyword>
<dbReference type="OrthoDB" id="10399071at2759"/>
<dbReference type="EMBL" id="ATLV01021376">
    <property type="status" value="NOT_ANNOTATED_CDS"/>
    <property type="molecule type" value="Genomic_DNA"/>
</dbReference>
<proteinExistence type="predicted"/>
<evidence type="ECO:0000313" key="1">
    <source>
        <dbReference type="EMBL" id="KFB46418.1"/>
    </source>
</evidence>
<dbReference type="EMBL" id="KE525317">
    <property type="protein sequence ID" value="KFB46418.1"/>
    <property type="molecule type" value="Genomic_DNA"/>
</dbReference>